<dbReference type="RefSeq" id="WP_070323767.1">
    <property type="nucleotide sequence ID" value="NZ_CP015164.1"/>
</dbReference>
<keyword evidence="3" id="KW-1185">Reference proteome</keyword>
<sequence>MVGTPWKQEEVELLNRMANAGESWEVIGNVLNRTPKGCQYKARVSLVISDAAKKKRWEDSRKKQGAAQRGRARRWKKATAINGHASAENLDLRTRACSRCRTVFTTPHKCRFLCDNCNSYASSMGWF</sequence>
<feature type="region of interest" description="Disordered" evidence="1">
    <location>
        <begin position="57"/>
        <end position="77"/>
    </location>
</feature>
<reference evidence="3" key="1">
    <citation type="submission" date="2016-04" db="EMBL/GenBank/DDBJ databases">
        <authorList>
            <person name="Jeon C.O."/>
            <person name="Cho G.Y."/>
            <person name="Jeong H.I."/>
            <person name="Kim K.H."/>
        </authorList>
    </citation>
    <scope>NUCLEOTIDE SEQUENCE [LARGE SCALE GENOMIC DNA]</scope>
    <source>
        <strain evidence="3">LMG 1590</strain>
    </source>
</reference>
<dbReference type="Proteomes" id="UP000175973">
    <property type="component" value="Chromosome"/>
</dbReference>
<evidence type="ECO:0008006" key="4">
    <source>
        <dbReference type="Google" id="ProtNLM"/>
    </source>
</evidence>
<protein>
    <recommendedName>
        <fullName evidence="4">Myb-like domain-containing protein</fullName>
    </recommendedName>
</protein>
<evidence type="ECO:0000313" key="2">
    <source>
        <dbReference type="EMBL" id="AOW47164.1"/>
    </source>
</evidence>
<gene>
    <name evidence="2" type="ORF">A4S02_10730</name>
</gene>
<evidence type="ECO:0000256" key="1">
    <source>
        <dbReference type="SAM" id="MobiDB-lite"/>
    </source>
</evidence>
<dbReference type="KEGG" id="aasc:A4S02_10730"/>
<proteinExistence type="predicted"/>
<dbReference type="EMBL" id="CP015164">
    <property type="protein sequence ID" value="AOW47164.1"/>
    <property type="molecule type" value="Genomic_DNA"/>
</dbReference>
<evidence type="ECO:0000313" key="3">
    <source>
        <dbReference type="Proteomes" id="UP000175973"/>
    </source>
</evidence>
<dbReference type="AlphaFoldDB" id="A0A1D8QXY8"/>
<accession>A0A1D8QXY8</accession>
<organism evidence="2 3">
    <name type="scientific">Acetobacter ascendens</name>
    <dbReference type="NCBI Taxonomy" id="481146"/>
    <lineage>
        <taxon>Bacteria</taxon>
        <taxon>Pseudomonadati</taxon>
        <taxon>Pseudomonadota</taxon>
        <taxon>Alphaproteobacteria</taxon>
        <taxon>Acetobacterales</taxon>
        <taxon>Acetobacteraceae</taxon>
        <taxon>Acetobacter</taxon>
    </lineage>
</organism>
<name>A0A1D8QXY8_9PROT</name>